<evidence type="ECO:0000256" key="1">
    <source>
        <dbReference type="ARBA" id="ARBA00008779"/>
    </source>
</evidence>
<dbReference type="InterPro" id="IPR000917">
    <property type="entry name" value="Sulfatase_N"/>
</dbReference>
<evidence type="ECO:0000259" key="3">
    <source>
        <dbReference type="Pfam" id="PF00884"/>
    </source>
</evidence>
<dbReference type="InterPro" id="IPR017850">
    <property type="entry name" value="Alkaline_phosphatase_core_sf"/>
</dbReference>
<accession>A0A5C6EI48</accession>
<organism evidence="4 5">
    <name type="scientific">Rubripirellula tenax</name>
    <dbReference type="NCBI Taxonomy" id="2528015"/>
    <lineage>
        <taxon>Bacteria</taxon>
        <taxon>Pseudomonadati</taxon>
        <taxon>Planctomycetota</taxon>
        <taxon>Planctomycetia</taxon>
        <taxon>Pirellulales</taxon>
        <taxon>Pirellulaceae</taxon>
        <taxon>Rubripirellula</taxon>
    </lineage>
</organism>
<dbReference type="CDD" id="cd16151">
    <property type="entry name" value="sulfatase_like"/>
    <property type="match status" value="1"/>
</dbReference>
<keyword evidence="5" id="KW-1185">Reference proteome</keyword>
<proteinExistence type="inferred from homology"/>
<dbReference type="PANTHER" id="PTHR42693:SF53">
    <property type="entry name" value="ENDO-4-O-SULFATASE"/>
    <property type="match status" value="1"/>
</dbReference>
<dbReference type="PANTHER" id="PTHR42693">
    <property type="entry name" value="ARYLSULFATASE FAMILY MEMBER"/>
    <property type="match status" value="1"/>
</dbReference>
<feature type="domain" description="Sulfatase N-terminal" evidence="3">
    <location>
        <begin position="40"/>
        <end position="351"/>
    </location>
</feature>
<comment type="caution">
    <text evidence="4">The sequence shown here is derived from an EMBL/GenBank/DDBJ whole genome shotgun (WGS) entry which is preliminary data.</text>
</comment>
<protein>
    <submittedName>
        <fullName evidence="4">Arylsulfatase</fullName>
        <ecNumber evidence="4">3.1.6.1</ecNumber>
    </submittedName>
</protein>
<sequence>MNSGRLSLGRMGGMKIRNTTLLLFTLCCWNATIAGETTRPNILFIFADDIGQEVLQCYGGQSYETPNLNELARTGMKFTNASSMPVCHPSRLTLMSGKYPFRHGKVGWGDYPKEAEAHTFSNHLQRAGYKTGIAGKWQLCLLGDDPLHPRRMGFDHWDLFGWHEGPRYYEPMIHQNGKVRTDTLGHYGPDLYVRSVIDFMKRNRDQPFLAYYSMAVAHEVTDDLTPPVPHGPFGRYDNYAEMVAETDRNVGRLVAAVNALELREKTLILFVADNGTPPEIIIRAEGNDLIKVPVVSRCNGLDIPGGKKQLTNAGTNVPMIANWSGAIGPGQVVHDLVDFSDFLPTFMDLAGQPIPDDANLDGVSFADRLRGLAASPRSFAYCEEAVLPKPGGVEPDGKSSGLKWVRTQDWKLYNDGRLFHMSEDPHEQYPHAASEDEVTRSAIRTQLLGFFEDLNAPARVNR</sequence>
<dbReference type="EMBL" id="SJPW01000007">
    <property type="protein sequence ID" value="TWU47316.1"/>
    <property type="molecule type" value="Genomic_DNA"/>
</dbReference>
<dbReference type="Gene3D" id="3.40.720.10">
    <property type="entry name" value="Alkaline Phosphatase, subunit A"/>
    <property type="match status" value="1"/>
</dbReference>
<dbReference type="Pfam" id="PF00884">
    <property type="entry name" value="Sulfatase"/>
    <property type="match status" value="1"/>
</dbReference>
<reference evidence="4 5" key="1">
    <citation type="submission" date="2019-02" db="EMBL/GenBank/DDBJ databases">
        <title>Deep-cultivation of Planctomycetes and their phenomic and genomic characterization uncovers novel biology.</title>
        <authorList>
            <person name="Wiegand S."/>
            <person name="Jogler M."/>
            <person name="Boedeker C."/>
            <person name="Pinto D."/>
            <person name="Vollmers J."/>
            <person name="Rivas-Marin E."/>
            <person name="Kohn T."/>
            <person name="Peeters S.H."/>
            <person name="Heuer A."/>
            <person name="Rast P."/>
            <person name="Oberbeckmann S."/>
            <person name="Bunk B."/>
            <person name="Jeske O."/>
            <person name="Meyerdierks A."/>
            <person name="Storesund J.E."/>
            <person name="Kallscheuer N."/>
            <person name="Luecker S."/>
            <person name="Lage O.M."/>
            <person name="Pohl T."/>
            <person name="Merkel B.J."/>
            <person name="Hornburger P."/>
            <person name="Mueller R.-W."/>
            <person name="Bruemmer F."/>
            <person name="Labrenz M."/>
            <person name="Spormann A.M."/>
            <person name="Op Den Camp H."/>
            <person name="Overmann J."/>
            <person name="Amann R."/>
            <person name="Jetten M.S.M."/>
            <person name="Mascher T."/>
            <person name="Medema M.H."/>
            <person name="Devos D.P."/>
            <person name="Kaster A.-K."/>
            <person name="Ovreas L."/>
            <person name="Rohde M."/>
            <person name="Galperin M.Y."/>
            <person name="Jogler C."/>
        </authorList>
    </citation>
    <scope>NUCLEOTIDE SEQUENCE [LARGE SCALE GENOMIC DNA]</scope>
    <source>
        <strain evidence="4 5">Poly51</strain>
    </source>
</reference>
<name>A0A5C6EI48_9BACT</name>
<dbReference type="AlphaFoldDB" id="A0A5C6EI48"/>
<dbReference type="GO" id="GO:0004065">
    <property type="term" value="F:arylsulfatase activity"/>
    <property type="evidence" value="ECO:0007669"/>
    <property type="project" value="UniProtKB-EC"/>
</dbReference>
<comment type="similarity">
    <text evidence="1">Belongs to the sulfatase family.</text>
</comment>
<dbReference type="Proteomes" id="UP000318288">
    <property type="component" value="Unassembled WGS sequence"/>
</dbReference>
<evidence type="ECO:0000313" key="5">
    <source>
        <dbReference type="Proteomes" id="UP000318288"/>
    </source>
</evidence>
<keyword evidence="2 4" id="KW-0378">Hydrolase</keyword>
<dbReference type="SUPFAM" id="SSF53649">
    <property type="entry name" value="Alkaline phosphatase-like"/>
    <property type="match status" value="1"/>
</dbReference>
<dbReference type="InterPro" id="IPR050738">
    <property type="entry name" value="Sulfatase"/>
</dbReference>
<dbReference type="EC" id="3.1.6.1" evidence="4"/>
<evidence type="ECO:0000256" key="2">
    <source>
        <dbReference type="ARBA" id="ARBA00022801"/>
    </source>
</evidence>
<gene>
    <name evidence="4" type="primary">atsA_84</name>
    <name evidence="4" type="ORF">Poly51_51160</name>
</gene>
<evidence type="ECO:0000313" key="4">
    <source>
        <dbReference type="EMBL" id="TWU47316.1"/>
    </source>
</evidence>